<keyword evidence="1" id="KW-1133">Transmembrane helix</keyword>
<keyword evidence="1" id="KW-1003">Cell membrane</keyword>
<name>A0A101ABL7_9MYCO</name>
<dbReference type="RefSeq" id="WP_064394685.1">
    <property type="nucleotide sequence ID" value="NZ_LQIR01000005.1"/>
</dbReference>
<reference evidence="2 3" key="1">
    <citation type="submission" date="2016-01" db="EMBL/GenBank/DDBJ databases">
        <authorList>
            <consortium name="TB Trials Study Group"/>
            <person name="Sutton G."/>
            <person name="Brinkac L."/>
            <person name="Sanka R."/>
            <person name="Adams M."/>
            <person name="Lau E.L."/>
            <person name="Macaden R."/>
            <person name="Grewal H.M.S."/>
        </authorList>
    </citation>
    <scope>NUCLEOTIDE SEQUENCE [LARGE SCALE GENOMIC DNA]</scope>
    <source>
        <strain evidence="2 3">IS-1744</strain>
    </source>
</reference>
<feature type="transmembrane region" description="Helical" evidence="1">
    <location>
        <begin position="105"/>
        <end position="125"/>
    </location>
</feature>
<evidence type="ECO:0000313" key="3">
    <source>
        <dbReference type="Proteomes" id="UP000053707"/>
    </source>
</evidence>
<dbReference type="Pfam" id="PF10814">
    <property type="entry name" value="CwsA"/>
    <property type="match status" value="1"/>
</dbReference>
<accession>A0A101ABL7</accession>
<dbReference type="HAMAP" id="MF_00927">
    <property type="entry name" value="CwsA"/>
    <property type="match status" value="1"/>
</dbReference>
<keyword evidence="1" id="KW-0132">Cell division</keyword>
<comment type="caution">
    <text evidence="2">The sequence shown here is derived from an EMBL/GenBank/DDBJ whole genome shotgun (WGS) entry which is preliminary data.</text>
</comment>
<keyword evidence="1" id="KW-0133">Cell shape</keyword>
<dbReference type="GO" id="GO:0051301">
    <property type="term" value="P:cell division"/>
    <property type="evidence" value="ECO:0007669"/>
    <property type="project" value="UniProtKB-UniRule"/>
</dbReference>
<organism evidence="2 3">
    <name type="scientific">Mycobacterium lehmannii</name>
    <dbReference type="NCBI Taxonomy" id="2048550"/>
    <lineage>
        <taxon>Bacteria</taxon>
        <taxon>Bacillati</taxon>
        <taxon>Actinomycetota</taxon>
        <taxon>Actinomycetes</taxon>
        <taxon>Mycobacteriales</taxon>
        <taxon>Mycobacteriaceae</taxon>
        <taxon>Mycobacterium</taxon>
    </lineage>
</organism>
<dbReference type="Proteomes" id="UP000053707">
    <property type="component" value="Unassembled WGS sequence"/>
</dbReference>
<evidence type="ECO:0000313" key="2">
    <source>
        <dbReference type="EMBL" id="KUI19702.1"/>
    </source>
</evidence>
<keyword evidence="3" id="KW-1185">Reference proteome</keyword>
<protein>
    <recommendedName>
        <fullName evidence="1">Cell wall synthesis protein CwsA</fullName>
    </recommendedName>
    <alternativeName>
        <fullName evidence="1">Cell wall synthesis and cell shape protein A</fullName>
    </alternativeName>
</protein>
<comment type="function">
    <text evidence="1">Required for regulated cell division, cell wall synthesis and the maintenance of cell shape.</text>
</comment>
<gene>
    <name evidence="1" type="primary">cwsA</name>
    <name evidence="2" type="ORF">AU192_01760</name>
</gene>
<dbReference type="GO" id="GO:0005886">
    <property type="term" value="C:plasma membrane"/>
    <property type="evidence" value="ECO:0007669"/>
    <property type="project" value="UniProtKB-SubCell"/>
</dbReference>
<comment type="subcellular location">
    <subcellularLocation>
        <location evidence="1">Cell membrane</location>
        <topology evidence="1">Single-pass membrane protein</topology>
    </subcellularLocation>
    <text evidence="1">Localizes to poles and midcell sites.</text>
</comment>
<dbReference type="EMBL" id="LQIR01000005">
    <property type="protein sequence ID" value="KUI19702.1"/>
    <property type="molecule type" value="Genomic_DNA"/>
</dbReference>
<dbReference type="GO" id="GO:0008360">
    <property type="term" value="P:regulation of cell shape"/>
    <property type="evidence" value="ECO:0007669"/>
    <property type="project" value="UniProtKB-UniRule"/>
</dbReference>
<dbReference type="GO" id="GO:0042546">
    <property type="term" value="P:cell wall biogenesis"/>
    <property type="evidence" value="ECO:0007669"/>
    <property type="project" value="UniProtKB-UniRule"/>
</dbReference>
<comment type="similarity">
    <text evidence="1">Belongs to the CwsA family.</text>
</comment>
<sequence>MSTRTEIRLTPGQRLSRGLKYTAVGPVDVTRGALGLGVNGAQSSAAWVGDRYRRGRIKAQLSEDLAAAQQAIAQELVAAQEAVSQVLQGAAPARAAKTRQRRRRLVLAAAGVIAVAGGAVAFSIVRRSTQPEPSPLPPSVEVTPKP</sequence>
<keyword evidence="1" id="KW-0812">Transmembrane</keyword>
<dbReference type="AlphaFoldDB" id="A0A101ABL7"/>
<evidence type="ECO:0000256" key="1">
    <source>
        <dbReference type="HAMAP-Rule" id="MF_00927"/>
    </source>
</evidence>
<proteinExistence type="inferred from homology"/>
<keyword evidence="1" id="KW-0472">Membrane</keyword>
<dbReference type="InterPro" id="IPR024245">
    <property type="entry name" value="CwsA"/>
</dbReference>
<keyword evidence="1" id="KW-0131">Cell cycle</keyword>